<evidence type="ECO:0000256" key="6">
    <source>
        <dbReference type="SAM" id="MobiDB-lite"/>
    </source>
</evidence>
<evidence type="ECO:0000313" key="10">
    <source>
        <dbReference type="Proteomes" id="UP001159428"/>
    </source>
</evidence>
<keyword evidence="2" id="KW-0158">Chromosome</keyword>
<dbReference type="AlphaFoldDB" id="A0AAU9XC66"/>
<evidence type="ECO:0000256" key="3">
    <source>
        <dbReference type="ARBA" id="ARBA00022603"/>
    </source>
</evidence>
<comment type="caution">
    <text evidence="9">The sequence shown here is derived from an EMBL/GenBank/DDBJ whole genome shotgun (WGS) entry which is preliminary data.</text>
</comment>
<dbReference type="GO" id="GO:0002039">
    <property type="term" value="F:p53 binding"/>
    <property type="evidence" value="ECO:0007669"/>
    <property type="project" value="InterPro"/>
</dbReference>
<evidence type="ECO:0000256" key="1">
    <source>
        <dbReference type="ARBA" id="ARBA00004286"/>
    </source>
</evidence>
<dbReference type="Gene3D" id="2.170.270.10">
    <property type="entry name" value="SET domain"/>
    <property type="match status" value="1"/>
</dbReference>
<evidence type="ECO:0000259" key="8">
    <source>
        <dbReference type="PROSITE" id="PS50867"/>
    </source>
</evidence>
<feature type="region of interest" description="Disordered" evidence="6">
    <location>
        <begin position="174"/>
        <end position="239"/>
    </location>
</feature>
<feature type="repeat" description="ANK" evidence="5">
    <location>
        <begin position="409"/>
        <end position="433"/>
    </location>
</feature>
<dbReference type="SMART" id="SM00317">
    <property type="entry name" value="SET"/>
    <property type="match status" value="1"/>
</dbReference>
<organism evidence="9 10">
    <name type="scientific">Pocillopora meandrina</name>
    <dbReference type="NCBI Taxonomy" id="46732"/>
    <lineage>
        <taxon>Eukaryota</taxon>
        <taxon>Metazoa</taxon>
        <taxon>Cnidaria</taxon>
        <taxon>Anthozoa</taxon>
        <taxon>Hexacorallia</taxon>
        <taxon>Scleractinia</taxon>
        <taxon>Astrocoeniina</taxon>
        <taxon>Pocilloporidae</taxon>
        <taxon>Pocillopora</taxon>
    </lineage>
</organism>
<comment type="subcellular location">
    <subcellularLocation>
        <location evidence="1">Chromosome</location>
    </subcellularLocation>
</comment>
<dbReference type="EMBL" id="CALNXJ010000037">
    <property type="protein sequence ID" value="CAH3142962.1"/>
    <property type="molecule type" value="Genomic_DNA"/>
</dbReference>
<dbReference type="InterPro" id="IPR002110">
    <property type="entry name" value="Ankyrin_rpt"/>
</dbReference>
<feature type="repeat" description="ANK" evidence="5">
    <location>
        <begin position="443"/>
        <end position="475"/>
    </location>
</feature>
<dbReference type="InterPro" id="IPR046341">
    <property type="entry name" value="SET_dom_sf"/>
</dbReference>
<keyword evidence="5" id="KW-0040">ANK repeat</keyword>
<dbReference type="InterPro" id="IPR001214">
    <property type="entry name" value="SET_dom"/>
</dbReference>
<feature type="region of interest" description="Disordered" evidence="6">
    <location>
        <begin position="67"/>
        <end position="95"/>
    </location>
</feature>
<dbReference type="InterPro" id="IPR043550">
    <property type="entry name" value="EHMT1/EHMT2"/>
</dbReference>
<feature type="domain" description="SET" evidence="7">
    <location>
        <begin position="696"/>
        <end position="815"/>
    </location>
</feature>
<gene>
    <name evidence="9" type="ORF">PMEA_00020357</name>
</gene>
<evidence type="ECO:0000256" key="2">
    <source>
        <dbReference type="ARBA" id="ARBA00022454"/>
    </source>
</evidence>
<proteinExistence type="predicted"/>
<keyword evidence="3" id="KW-0808">Transferase</keyword>
<feature type="domain" description="Pre-SET" evidence="8">
    <location>
        <begin position="627"/>
        <end position="693"/>
    </location>
</feature>
<feature type="repeat" description="ANK" evidence="5">
    <location>
        <begin position="343"/>
        <end position="375"/>
    </location>
</feature>
<dbReference type="PANTHER" id="PTHR46307">
    <property type="entry name" value="G9A, ISOFORM B"/>
    <property type="match status" value="1"/>
</dbReference>
<dbReference type="PROSITE" id="PS50297">
    <property type="entry name" value="ANK_REP_REGION"/>
    <property type="match status" value="5"/>
</dbReference>
<dbReference type="PRINTS" id="PR01415">
    <property type="entry name" value="ANKYRIN"/>
</dbReference>
<feature type="repeat" description="ANK" evidence="5">
    <location>
        <begin position="509"/>
        <end position="541"/>
    </location>
</feature>
<dbReference type="PROSITE" id="PS50280">
    <property type="entry name" value="SET"/>
    <property type="match status" value="1"/>
</dbReference>
<dbReference type="Proteomes" id="UP001159428">
    <property type="component" value="Unassembled WGS sequence"/>
</dbReference>
<dbReference type="PANTHER" id="PTHR46307:SF4">
    <property type="entry name" value="G9A, ISOFORM B"/>
    <property type="match status" value="1"/>
</dbReference>
<dbReference type="GO" id="GO:0032259">
    <property type="term" value="P:methylation"/>
    <property type="evidence" value="ECO:0007669"/>
    <property type="project" value="UniProtKB-KW"/>
</dbReference>
<dbReference type="SUPFAM" id="SSF48403">
    <property type="entry name" value="Ankyrin repeat"/>
    <property type="match status" value="1"/>
</dbReference>
<dbReference type="GO" id="GO:0000122">
    <property type="term" value="P:negative regulation of transcription by RNA polymerase II"/>
    <property type="evidence" value="ECO:0007669"/>
    <property type="project" value="TreeGrafter"/>
</dbReference>
<evidence type="ECO:0008006" key="11">
    <source>
        <dbReference type="Google" id="ProtNLM"/>
    </source>
</evidence>
<dbReference type="SUPFAM" id="SSF82199">
    <property type="entry name" value="SET domain"/>
    <property type="match status" value="1"/>
</dbReference>
<evidence type="ECO:0000256" key="5">
    <source>
        <dbReference type="PROSITE-ProRule" id="PRU00023"/>
    </source>
</evidence>
<dbReference type="GO" id="GO:0000785">
    <property type="term" value="C:chromatin"/>
    <property type="evidence" value="ECO:0007669"/>
    <property type="project" value="TreeGrafter"/>
</dbReference>
<dbReference type="InterPro" id="IPR036770">
    <property type="entry name" value="Ankyrin_rpt-contain_sf"/>
</dbReference>
<accession>A0AAU9XC66</accession>
<evidence type="ECO:0000313" key="9">
    <source>
        <dbReference type="EMBL" id="CAH3142962.1"/>
    </source>
</evidence>
<sequence length="842" mass="93599">MNVTVSSVSQIMTSTPPCLASQDGMMTVFAPTSDGQMKPIIRTICSCQLKKRSLKYADKGKTKNDSIIIDSDEEGDNKSKVASGSVNEQDVRVPPESCPLMKDASSEMDQLICQDTPKKRAKMSTDCASVNNLSLHNQSASLVSTQSSSPGCPVTESISETASRVGDSIQRMNNGAARVPPESCPHMKDSTSEVDQPSCQDSTRKRAKMSTDSASGDSLSLHNQSAPVVSTQASSPAKESITETVSRVIDSLGHSLGDVCSSSTSSDSLSLVTANLTDNGQLLGDPQILRGILSVCKETARPLKKFKSSPRNLYTAAKDCNIQKVIALLVAGCDPNQQLMKAKGKTALHAAAAGGYVDIIACLRLAGCDLNLVDYENRTPIFDAVSNHKVKAIEYLIDCGAVLGTKDTKGMTCLHLAARQGHPDLIKLLLNTGKFDMNEKDDGGWTPIMWAAEDKHRDATQLLIEQGANVHIRDEELNTPLHWAALSGNLEVCRLLLEAHADINSLNIFKETSLHIAAREDCYNCVQLLVSRGANIYIKNKDGQTPLTVAKPDTKSKNLLHSKVELESCQEFIRPRILHSDISRGQENVSISCINEVDDVPFPDFTFVKESFEIYNGTINWSISKFEGCACDGDCRSGRACRCSERSERQRIWYNEEGLLKGDLQKYDRPLVFECNRMCNCWSYCRNRVVQKGMQYPLQLYRTYRKGWGVRSLAEIPQGSFVCEYTGELISDTEADARDDDDYLFDLDCKENAHELFCIDAKHYGNISRFINHSCEPNVFPIRVFIHHRDVRFPRIAFFATKEINVHDEICFNYGDRFWSVKRKEFFCECDTPSCKYRDRNR</sequence>
<feature type="repeat" description="ANK" evidence="5">
    <location>
        <begin position="476"/>
        <end position="508"/>
    </location>
</feature>
<dbReference type="PROSITE" id="PS50867">
    <property type="entry name" value="PRE_SET"/>
    <property type="match status" value="1"/>
</dbReference>
<name>A0AAU9XC66_9CNID</name>
<evidence type="ECO:0000259" key="7">
    <source>
        <dbReference type="PROSITE" id="PS50280"/>
    </source>
</evidence>
<evidence type="ECO:0000256" key="4">
    <source>
        <dbReference type="ARBA" id="ARBA00022691"/>
    </source>
</evidence>
<keyword evidence="10" id="KW-1185">Reference proteome</keyword>
<dbReference type="SMART" id="SM00468">
    <property type="entry name" value="PreSET"/>
    <property type="match status" value="1"/>
</dbReference>
<dbReference type="GO" id="GO:0046974">
    <property type="term" value="F:histone H3K9 methyltransferase activity"/>
    <property type="evidence" value="ECO:0007669"/>
    <property type="project" value="TreeGrafter"/>
</dbReference>
<dbReference type="InterPro" id="IPR007728">
    <property type="entry name" value="Pre-SET_dom"/>
</dbReference>
<dbReference type="PROSITE" id="PS50088">
    <property type="entry name" value="ANK_REPEAT"/>
    <property type="match status" value="5"/>
</dbReference>
<dbReference type="Pfam" id="PF00023">
    <property type="entry name" value="Ank"/>
    <property type="match status" value="1"/>
</dbReference>
<dbReference type="Pfam" id="PF12796">
    <property type="entry name" value="Ank_2"/>
    <property type="match status" value="2"/>
</dbReference>
<dbReference type="Gene3D" id="1.25.40.20">
    <property type="entry name" value="Ankyrin repeat-containing domain"/>
    <property type="match status" value="2"/>
</dbReference>
<keyword evidence="3" id="KW-0489">Methyltransferase</keyword>
<dbReference type="CDD" id="cd10543">
    <property type="entry name" value="SET_EHMT"/>
    <property type="match status" value="1"/>
</dbReference>
<dbReference type="GO" id="GO:0008270">
    <property type="term" value="F:zinc ion binding"/>
    <property type="evidence" value="ECO:0007669"/>
    <property type="project" value="InterPro"/>
</dbReference>
<reference evidence="9 10" key="1">
    <citation type="submission" date="2022-05" db="EMBL/GenBank/DDBJ databases">
        <authorList>
            <consortium name="Genoscope - CEA"/>
            <person name="William W."/>
        </authorList>
    </citation>
    <scope>NUCLEOTIDE SEQUENCE [LARGE SCALE GENOMIC DNA]</scope>
</reference>
<dbReference type="GO" id="GO:0005634">
    <property type="term" value="C:nucleus"/>
    <property type="evidence" value="ECO:0007669"/>
    <property type="project" value="InterPro"/>
</dbReference>
<dbReference type="Pfam" id="PF00856">
    <property type="entry name" value="SET"/>
    <property type="match status" value="1"/>
</dbReference>
<keyword evidence="4" id="KW-0949">S-adenosyl-L-methionine</keyword>
<feature type="compositionally biased region" description="Polar residues" evidence="6">
    <location>
        <begin position="210"/>
        <end position="239"/>
    </location>
</feature>
<dbReference type="Pfam" id="PF05033">
    <property type="entry name" value="Pre-SET"/>
    <property type="match status" value="1"/>
</dbReference>
<protein>
    <recommendedName>
        <fullName evidence="11">Histone-lysine N-methyltransferase EHMT1</fullName>
    </recommendedName>
</protein>
<dbReference type="SMART" id="SM00248">
    <property type="entry name" value="ANK"/>
    <property type="match status" value="6"/>
</dbReference>